<dbReference type="GO" id="GO:0046390">
    <property type="term" value="P:ribose phosphate biosynthetic process"/>
    <property type="evidence" value="ECO:0007669"/>
    <property type="project" value="TreeGrafter"/>
</dbReference>
<accession>M5G2C6</accession>
<feature type="active site" description="Proton donor/acceptor" evidence="1">
    <location>
        <position position="96"/>
    </location>
</feature>
<dbReference type="OrthoDB" id="4818801at2759"/>
<dbReference type="Pfam" id="PF00300">
    <property type="entry name" value="His_Phos_1"/>
    <property type="match status" value="1"/>
</dbReference>
<dbReference type="GO" id="GO:0050278">
    <property type="term" value="F:sedoheptulose-bisphosphatase activity"/>
    <property type="evidence" value="ECO:0007669"/>
    <property type="project" value="TreeGrafter"/>
</dbReference>
<feature type="binding site" evidence="2">
    <location>
        <begin position="26"/>
        <end position="27"/>
    </location>
    <ligand>
        <name>substrate</name>
    </ligand>
</feature>
<evidence type="ECO:0000256" key="1">
    <source>
        <dbReference type="PIRSR" id="PIRSR613078-1"/>
    </source>
</evidence>
<proteinExistence type="predicted"/>
<dbReference type="InterPro" id="IPR013078">
    <property type="entry name" value="His_Pase_superF_clade-1"/>
</dbReference>
<evidence type="ECO:0000313" key="3">
    <source>
        <dbReference type="EMBL" id="EJU02844.1"/>
    </source>
</evidence>
<organism evidence="3 4">
    <name type="scientific">Dacryopinax primogenitus (strain DJM 731)</name>
    <name type="common">Brown rot fungus</name>
    <dbReference type="NCBI Taxonomy" id="1858805"/>
    <lineage>
        <taxon>Eukaryota</taxon>
        <taxon>Fungi</taxon>
        <taxon>Dikarya</taxon>
        <taxon>Basidiomycota</taxon>
        <taxon>Agaricomycotina</taxon>
        <taxon>Dacrymycetes</taxon>
        <taxon>Dacrymycetales</taxon>
        <taxon>Dacrymycetaceae</taxon>
        <taxon>Dacryopinax</taxon>
    </lineage>
</organism>
<dbReference type="AlphaFoldDB" id="M5G2C6"/>
<feature type="binding site" evidence="2">
    <location>
        <begin position="96"/>
        <end position="99"/>
    </location>
    <ligand>
        <name>substrate</name>
    </ligand>
</feature>
<dbReference type="Proteomes" id="UP000030653">
    <property type="component" value="Unassembled WGS sequence"/>
</dbReference>
<dbReference type="InterPro" id="IPR029033">
    <property type="entry name" value="His_PPase_superfam"/>
</dbReference>
<evidence type="ECO:0000313" key="4">
    <source>
        <dbReference type="Proteomes" id="UP000030653"/>
    </source>
</evidence>
<dbReference type="PANTHER" id="PTHR48100:SF15">
    <property type="entry name" value="SEDOHEPTULOSE 1,7-BISPHOSPHATASE"/>
    <property type="match status" value="1"/>
</dbReference>
<keyword evidence="4" id="KW-1185">Reference proteome</keyword>
<dbReference type="CDD" id="cd07067">
    <property type="entry name" value="HP_PGM_like"/>
    <property type="match status" value="1"/>
</dbReference>
<feature type="active site" description="Tele-phosphohistidine intermediate" evidence="1">
    <location>
        <position position="14"/>
    </location>
</feature>
<name>M5G2C6_DACPD</name>
<dbReference type="GeneID" id="63685145"/>
<feature type="binding site" evidence="2">
    <location>
        <position position="70"/>
    </location>
    <ligand>
        <name>substrate</name>
    </ligand>
</feature>
<evidence type="ECO:0000256" key="2">
    <source>
        <dbReference type="PIRSR" id="PIRSR613078-2"/>
    </source>
</evidence>
<dbReference type="SMART" id="SM00855">
    <property type="entry name" value="PGAM"/>
    <property type="match status" value="1"/>
</dbReference>
<sequence>MPPKRLPKVFVLRHGETEWSLTGQYTGITELELTPPGVSMVRELGEKAVGPGKLIDPGLISKVFISPRLRARHTFELLFSSSPVKPVLNVEERCHEWTYGEYEGFYAWQAAASRAAKGLPSGEEGWDLWTDGCEGGESPEDVTKRADEVVGLVKKVHRQWYEDPHRKEKDEGGDVLIISHGNFSRCLLARWPGLPLKDGKMFALDPGGVCIGQYDGKLNKRVLGALNVGMI</sequence>
<dbReference type="SUPFAM" id="SSF53254">
    <property type="entry name" value="Phosphoglycerate mutase-like"/>
    <property type="match status" value="1"/>
</dbReference>
<dbReference type="Gene3D" id="3.40.50.1240">
    <property type="entry name" value="Phosphoglycerate mutase-like"/>
    <property type="match status" value="1"/>
</dbReference>
<protein>
    <submittedName>
        <fullName evidence="3">Phosphoglycerate mutase-like protein</fullName>
    </submittedName>
</protein>
<reference evidence="3 4" key="1">
    <citation type="journal article" date="2012" name="Science">
        <title>The Paleozoic origin of enzymatic lignin decomposition reconstructed from 31 fungal genomes.</title>
        <authorList>
            <person name="Floudas D."/>
            <person name="Binder M."/>
            <person name="Riley R."/>
            <person name="Barry K."/>
            <person name="Blanchette R.A."/>
            <person name="Henrissat B."/>
            <person name="Martinez A.T."/>
            <person name="Otillar R."/>
            <person name="Spatafora J.W."/>
            <person name="Yadav J.S."/>
            <person name="Aerts A."/>
            <person name="Benoit I."/>
            <person name="Boyd A."/>
            <person name="Carlson A."/>
            <person name="Copeland A."/>
            <person name="Coutinho P.M."/>
            <person name="de Vries R.P."/>
            <person name="Ferreira P."/>
            <person name="Findley K."/>
            <person name="Foster B."/>
            <person name="Gaskell J."/>
            <person name="Glotzer D."/>
            <person name="Gorecki P."/>
            <person name="Heitman J."/>
            <person name="Hesse C."/>
            <person name="Hori C."/>
            <person name="Igarashi K."/>
            <person name="Jurgens J.A."/>
            <person name="Kallen N."/>
            <person name="Kersten P."/>
            <person name="Kohler A."/>
            <person name="Kuees U."/>
            <person name="Kumar T.K.A."/>
            <person name="Kuo A."/>
            <person name="LaButti K."/>
            <person name="Larrondo L.F."/>
            <person name="Lindquist E."/>
            <person name="Ling A."/>
            <person name="Lombard V."/>
            <person name="Lucas S."/>
            <person name="Lundell T."/>
            <person name="Martin R."/>
            <person name="McLaughlin D.J."/>
            <person name="Morgenstern I."/>
            <person name="Morin E."/>
            <person name="Murat C."/>
            <person name="Nagy L.G."/>
            <person name="Nolan M."/>
            <person name="Ohm R.A."/>
            <person name="Patyshakuliyeva A."/>
            <person name="Rokas A."/>
            <person name="Ruiz-Duenas F.J."/>
            <person name="Sabat G."/>
            <person name="Salamov A."/>
            <person name="Samejima M."/>
            <person name="Schmutz J."/>
            <person name="Slot J.C."/>
            <person name="St John F."/>
            <person name="Stenlid J."/>
            <person name="Sun H."/>
            <person name="Sun S."/>
            <person name="Syed K."/>
            <person name="Tsang A."/>
            <person name="Wiebenga A."/>
            <person name="Young D."/>
            <person name="Pisabarro A."/>
            <person name="Eastwood D.C."/>
            <person name="Martin F."/>
            <person name="Cullen D."/>
            <person name="Grigoriev I.V."/>
            <person name="Hibbett D.S."/>
        </authorList>
    </citation>
    <scope>NUCLEOTIDE SEQUENCE [LARGE SCALE GENOMIC DNA]</scope>
    <source>
        <strain evidence="3 4">DJM-731 SS1</strain>
    </source>
</reference>
<dbReference type="EMBL" id="JH795861">
    <property type="protein sequence ID" value="EJU02844.1"/>
    <property type="molecule type" value="Genomic_DNA"/>
</dbReference>
<dbReference type="STRING" id="1858805.M5G2C6"/>
<dbReference type="RefSeq" id="XP_040629738.1">
    <property type="nucleotide sequence ID" value="XM_040770083.1"/>
</dbReference>
<dbReference type="OMA" id="EERCHEW"/>
<gene>
    <name evidence="3" type="ORF">DACRYDRAFT_115804</name>
</gene>
<dbReference type="PANTHER" id="PTHR48100">
    <property type="entry name" value="BROAD-SPECIFICITY PHOSPHATASE YOR283W-RELATED"/>
    <property type="match status" value="1"/>
</dbReference>
<dbReference type="InterPro" id="IPR050275">
    <property type="entry name" value="PGM_Phosphatase"/>
</dbReference>
<dbReference type="HOGENOM" id="CLU_033323_13_0_1"/>